<feature type="compositionally biased region" description="Basic and acidic residues" evidence="1">
    <location>
        <begin position="279"/>
        <end position="292"/>
    </location>
</feature>
<dbReference type="RefSeq" id="XP_030745578.1">
    <property type="nucleotide sequence ID" value="XM_030889718.1"/>
</dbReference>
<keyword evidence="2" id="KW-1185">Reference proteome</keyword>
<name>A0A6J2X2Z1_SITOR</name>
<feature type="region of interest" description="Disordered" evidence="1">
    <location>
        <begin position="279"/>
        <end position="330"/>
    </location>
</feature>
<dbReference type="AlphaFoldDB" id="A0A6J2X2Z1"/>
<dbReference type="GeneID" id="115874543"/>
<gene>
    <name evidence="3" type="primary">LOC115874543</name>
</gene>
<evidence type="ECO:0000313" key="3">
    <source>
        <dbReference type="RefSeq" id="XP_030745578.1"/>
    </source>
</evidence>
<protein>
    <submittedName>
        <fullName evidence="3">Uncharacterized protein LOC115874543</fullName>
    </submittedName>
</protein>
<dbReference type="KEGG" id="soy:115874543"/>
<dbReference type="InParanoid" id="A0A6J2X2Z1"/>
<evidence type="ECO:0000313" key="2">
    <source>
        <dbReference type="Proteomes" id="UP000504635"/>
    </source>
</evidence>
<dbReference type="Proteomes" id="UP000504635">
    <property type="component" value="Unplaced"/>
</dbReference>
<feature type="compositionally biased region" description="Basic residues" evidence="1">
    <location>
        <begin position="293"/>
        <end position="311"/>
    </location>
</feature>
<organism evidence="2 3">
    <name type="scientific">Sitophilus oryzae</name>
    <name type="common">Rice weevil</name>
    <name type="synonym">Curculio oryzae</name>
    <dbReference type="NCBI Taxonomy" id="7048"/>
    <lineage>
        <taxon>Eukaryota</taxon>
        <taxon>Metazoa</taxon>
        <taxon>Ecdysozoa</taxon>
        <taxon>Arthropoda</taxon>
        <taxon>Hexapoda</taxon>
        <taxon>Insecta</taxon>
        <taxon>Pterygota</taxon>
        <taxon>Neoptera</taxon>
        <taxon>Endopterygota</taxon>
        <taxon>Coleoptera</taxon>
        <taxon>Polyphaga</taxon>
        <taxon>Cucujiformia</taxon>
        <taxon>Curculionidae</taxon>
        <taxon>Dryophthorinae</taxon>
        <taxon>Sitophilus</taxon>
    </lineage>
</organism>
<accession>A0A6J2X2Z1</accession>
<sequence>MAYTESDKPQYYPENYDYSAPYHDEFGYNNFNNNSPKFWSSVPENNLNAVLPTVDYLNERKCPIYIHDIKKDSSVYNNYNQKNTVNSKARNLHTQKMAGVQNSSKFILDKLEESYWAMWKPKNENVQHKFYEDEEKMSEIRLHSRGTKKLSNNARGDTNDNLVKHFKAKKFISNSSTASWSDKEAQLGVFPKIHSINSTIESKKSSERYTRRKPIKPIKKDPVSEEIQTDAHYPVILKETETTLVEIAVPEVKQTEDPVVEEVVVEEVVPEIVEKEVEKKPVDVKRSSEKSLQKHKKSSPRHKKTHSRNTKKTNNETAEAKPANNDDTGAFIDHKDSIIITKEKQDKVEKKYYQQPKCIRLYRKSGGGTYIKGGTYPLKSCLKRDIAHPKGNFRLGAPGSPLFVTSGSFLNNKRK</sequence>
<proteinExistence type="predicted"/>
<dbReference type="OrthoDB" id="6732935at2759"/>
<reference evidence="3" key="1">
    <citation type="submission" date="2025-08" db="UniProtKB">
        <authorList>
            <consortium name="RefSeq"/>
        </authorList>
    </citation>
    <scope>IDENTIFICATION</scope>
    <source>
        <tissue evidence="3">Gonads</tissue>
    </source>
</reference>
<evidence type="ECO:0000256" key="1">
    <source>
        <dbReference type="SAM" id="MobiDB-lite"/>
    </source>
</evidence>